<accession>A0ABW5IPP3</accession>
<comment type="caution">
    <text evidence="3">The sequence shown here is derived from an EMBL/GenBank/DDBJ whole genome shotgun (WGS) entry which is preliminary data.</text>
</comment>
<gene>
    <name evidence="3" type="ORF">ACFSRY_13905</name>
</gene>
<organism evidence="3 4">
    <name type="scientific">Pontibacter locisalis</name>
    <dbReference type="NCBI Taxonomy" id="1719035"/>
    <lineage>
        <taxon>Bacteria</taxon>
        <taxon>Pseudomonadati</taxon>
        <taxon>Bacteroidota</taxon>
        <taxon>Cytophagia</taxon>
        <taxon>Cytophagales</taxon>
        <taxon>Hymenobacteraceae</taxon>
        <taxon>Pontibacter</taxon>
    </lineage>
</organism>
<feature type="domain" description="DUF4168" evidence="2">
    <location>
        <begin position="97"/>
        <end position="154"/>
    </location>
</feature>
<dbReference type="InterPro" id="IPR025433">
    <property type="entry name" value="DUF4168"/>
</dbReference>
<sequence length="161" mass="17802">MKKGTIAAAALMASMIFGQTAFAQDTAAPQTQEQQADLKFSDAELEKFIEVNGKVVEIEKEGRQAMVTAIKDADLTVDRFNELAKAHRQDKLKEVAKDEAEVDAFVAAAKSLAEVQPETKKKVEEAIQEAELTVEKYDEIMTAFQKDPAVETRIKVLLSKK</sequence>
<dbReference type="Pfam" id="PF13767">
    <property type="entry name" value="DUF4168"/>
    <property type="match status" value="2"/>
</dbReference>
<reference evidence="4" key="1">
    <citation type="journal article" date="2019" name="Int. J. Syst. Evol. Microbiol.">
        <title>The Global Catalogue of Microorganisms (GCM) 10K type strain sequencing project: providing services to taxonomists for standard genome sequencing and annotation.</title>
        <authorList>
            <consortium name="The Broad Institute Genomics Platform"/>
            <consortium name="The Broad Institute Genome Sequencing Center for Infectious Disease"/>
            <person name="Wu L."/>
            <person name="Ma J."/>
        </authorList>
    </citation>
    <scope>NUCLEOTIDE SEQUENCE [LARGE SCALE GENOMIC DNA]</scope>
    <source>
        <strain evidence="4">KCTC 42498</strain>
    </source>
</reference>
<dbReference type="Proteomes" id="UP001597544">
    <property type="component" value="Unassembled WGS sequence"/>
</dbReference>
<dbReference type="RefSeq" id="WP_377508734.1">
    <property type="nucleotide sequence ID" value="NZ_JBHULU010000020.1"/>
</dbReference>
<keyword evidence="4" id="KW-1185">Reference proteome</keyword>
<feature type="signal peptide" evidence="1">
    <location>
        <begin position="1"/>
        <end position="23"/>
    </location>
</feature>
<proteinExistence type="predicted"/>
<evidence type="ECO:0000256" key="1">
    <source>
        <dbReference type="SAM" id="SignalP"/>
    </source>
</evidence>
<evidence type="ECO:0000313" key="3">
    <source>
        <dbReference type="EMBL" id="MFD2514967.1"/>
    </source>
</evidence>
<protein>
    <submittedName>
        <fullName evidence="3">DUF4168 domain-containing protein</fullName>
    </submittedName>
</protein>
<evidence type="ECO:0000313" key="4">
    <source>
        <dbReference type="Proteomes" id="UP001597544"/>
    </source>
</evidence>
<name>A0ABW5IPP3_9BACT</name>
<feature type="domain" description="DUF4168" evidence="2">
    <location>
        <begin position="36"/>
        <end position="91"/>
    </location>
</feature>
<feature type="chain" id="PRO_5047030738" evidence="1">
    <location>
        <begin position="24"/>
        <end position="161"/>
    </location>
</feature>
<evidence type="ECO:0000259" key="2">
    <source>
        <dbReference type="Pfam" id="PF13767"/>
    </source>
</evidence>
<dbReference type="EMBL" id="JBHULU010000020">
    <property type="protein sequence ID" value="MFD2514967.1"/>
    <property type="molecule type" value="Genomic_DNA"/>
</dbReference>
<keyword evidence="1" id="KW-0732">Signal</keyword>